<evidence type="ECO:0000313" key="2">
    <source>
        <dbReference type="EMBL" id="MBW8638945.1"/>
    </source>
</evidence>
<protein>
    <submittedName>
        <fullName evidence="2">LuxR C-terminal-related transcriptional regulator</fullName>
    </submittedName>
</protein>
<gene>
    <name evidence="2" type="ORF">K1W69_17245</name>
</gene>
<accession>A0AAE3D0V8</accession>
<proteinExistence type="predicted"/>
<dbReference type="Gene3D" id="1.10.10.10">
    <property type="entry name" value="Winged helix-like DNA-binding domain superfamily/Winged helix DNA-binding domain"/>
    <property type="match status" value="1"/>
</dbReference>
<dbReference type="InterPro" id="IPR032710">
    <property type="entry name" value="NTF2-like_dom_sf"/>
</dbReference>
<sequence length="324" mass="36070">MTRHNAQSGDREAIIAIIEAETEAWLRSDTSGWADCWVQAPHAQHIIARPSVGARVLYGFDEIAAYFTPLIEAFSSQSERPHDVRRENWRISIRGDMAWATFEQYIPLDAGEDGAPGRHNQMRILERVDGAWKIAAIFQIPNRIGYYAGPWVRVDRAAHILDMGLGTAEALRTHPALRKVGQKLCTRHTADAEILRVALAEADELISVHRGKPPRPLILNHEHGTGISLAWVSNSDMMIVVLLGDESLLSNTIAHAGRVFGLSRMQVRVATALARGNDSSTIARDLGVQPNTVRTHVRRMFERLEVNSQIALVRTLMSLDPPTH</sequence>
<name>A0AAE3D0V8_9HYPH</name>
<dbReference type="EMBL" id="JAICBX010000003">
    <property type="protein sequence ID" value="MBW8638945.1"/>
    <property type="molecule type" value="Genomic_DNA"/>
</dbReference>
<dbReference type="Proteomes" id="UP001196509">
    <property type="component" value="Unassembled WGS sequence"/>
</dbReference>
<dbReference type="PRINTS" id="PR00038">
    <property type="entry name" value="HTHLUXR"/>
</dbReference>
<dbReference type="Gene3D" id="3.10.450.50">
    <property type="match status" value="1"/>
</dbReference>
<dbReference type="SUPFAM" id="SSF46894">
    <property type="entry name" value="C-terminal effector domain of the bipartite response regulators"/>
    <property type="match status" value="1"/>
</dbReference>
<dbReference type="SUPFAM" id="SSF54427">
    <property type="entry name" value="NTF2-like"/>
    <property type="match status" value="1"/>
</dbReference>
<comment type="caution">
    <text evidence="2">The sequence shown here is derived from an EMBL/GenBank/DDBJ whole genome shotgun (WGS) entry which is preliminary data.</text>
</comment>
<dbReference type="SMART" id="SM00421">
    <property type="entry name" value="HTH_LUXR"/>
    <property type="match status" value="1"/>
</dbReference>
<feature type="domain" description="HTH luxR-type" evidence="1">
    <location>
        <begin position="276"/>
        <end position="303"/>
    </location>
</feature>
<dbReference type="GO" id="GO:0003677">
    <property type="term" value="F:DNA binding"/>
    <property type="evidence" value="ECO:0007669"/>
    <property type="project" value="InterPro"/>
</dbReference>
<reference evidence="2" key="1">
    <citation type="submission" date="2021-08" db="EMBL/GenBank/DDBJ databases">
        <title>Hoeflea bacterium WL0058 sp. nov., isolated from the sediment.</title>
        <authorList>
            <person name="Wang L."/>
            <person name="Zhang D."/>
        </authorList>
    </citation>
    <scope>NUCLEOTIDE SEQUENCE</scope>
    <source>
        <strain evidence="2">WL0058</strain>
    </source>
</reference>
<evidence type="ECO:0000259" key="1">
    <source>
        <dbReference type="PROSITE" id="PS00622"/>
    </source>
</evidence>
<dbReference type="InterPro" id="IPR016032">
    <property type="entry name" value="Sig_transdc_resp-reg_C-effctor"/>
</dbReference>
<dbReference type="InterPro" id="IPR036388">
    <property type="entry name" value="WH-like_DNA-bd_sf"/>
</dbReference>
<dbReference type="InterPro" id="IPR000792">
    <property type="entry name" value="Tscrpt_reg_LuxR_C"/>
</dbReference>
<keyword evidence="3" id="KW-1185">Reference proteome</keyword>
<organism evidence="2 3">
    <name type="scientific">Flavimaribacter sediminis</name>
    <dbReference type="NCBI Taxonomy" id="2865987"/>
    <lineage>
        <taxon>Bacteria</taxon>
        <taxon>Pseudomonadati</taxon>
        <taxon>Pseudomonadota</taxon>
        <taxon>Alphaproteobacteria</taxon>
        <taxon>Hyphomicrobiales</taxon>
        <taxon>Rhizobiaceae</taxon>
        <taxon>Flavimaribacter</taxon>
    </lineage>
</organism>
<dbReference type="PROSITE" id="PS00622">
    <property type="entry name" value="HTH_LUXR_1"/>
    <property type="match status" value="1"/>
</dbReference>
<dbReference type="GO" id="GO:0006355">
    <property type="term" value="P:regulation of DNA-templated transcription"/>
    <property type="evidence" value="ECO:0007669"/>
    <property type="project" value="InterPro"/>
</dbReference>
<evidence type="ECO:0000313" key="3">
    <source>
        <dbReference type="Proteomes" id="UP001196509"/>
    </source>
</evidence>
<dbReference type="Pfam" id="PF00196">
    <property type="entry name" value="GerE"/>
    <property type="match status" value="1"/>
</dbReference>
<dbReference type="RefSeq" id="WP_220229664.1">
    <property type="nucleotide sequence ID" value="NZ_JAICBX010000003.1"/>
</dbReference>
<dbReference type="AlphaFoldDB" id="A0AAE3D0V8"/>